<evidence type="ECO:0000256" key="10">
    <source>
        <dbReference type="HAMAP-Rule" id="MF_00365"/>
    </source>
</evidence>
<dbReference type="Proteomes" id="UP000216074">
    <property type="component" value="Unassembled WGS sequence"/>
</dbReference>
<feature type="compositionally biased region" description="Polar residues" evidence="11">
    <location>
        <begin position="82"/>
        <end position="100"/>
    </location>
</feature>
<organism evidence="13 14">
    <name type="scientific">Bifidobacterium hapali</name>
    <dbReference type="NCBI Taxonomy" id="1630172"/>
    <lineage>
        <taxon>Bacteria</taxon>
        <taxon>Bacillati</taxon>
        <taxon>Actinomycetota</taxon>
        <taxon>Actinomycetes</taxon>
        <taxon>Bifidobacteriales</taxon>
        <taxon>Bifidobacteriaceae</taxon>
        <taxon>Bifidobacterium</taxon>
    </lineage>
</organism>
<feature type="domain" description="RecF/RecN/SMC N-terminal" evidence="12">
    <location>
        <begin position="3"/>
        <end position="439"/>
    </location>
</feature>
<keyword evidence="1 10" id="KW-0963">Cytoplasm</keyword>
<keyword evidence="6 10" id="KW-0238">DNA-binding</keyword>
<evidence type="ECO:0000256" key="6">
    <source>
        <dbReference type="ARBA" id="ARBA00023125"/>
    </source>
</evidence>
<dbReference type="GO" id="GO:0009432">
    <property type="term" value="P:SOS response"/>
    <property type="evidence" value="ECO:0007669"/>
    <property type="project" value="UniProtKB-UniRule"/>
</dbReference>
<evidence type="ECO:0000256" key="9">
    <source>
        <dbReference type="ARBA" id="ARBA00025401"/>
    </source>
</evidence>
<evidence type="ECO:0000259" key="12">
    <source>
        <dbReference type="Pfam" id="PF02463"/>
    </source>
</evidence>
<comment type="similarity">
    <text evidence="10">Belongs to the RecF family.</text>
</comment>
<evidence type="ECO:0000313" key="14">
    <source>
        <dbReference type="Proteomes" id="UP000216074"/>
    </source>
</evidence>
<evidence type="ECO:0000256" key="7">
    <source>
        <dbReference type="ARBA" id="ARBA00023204"/>
    </source>
</evidence>
<dbReference type="PANTHER" id="PTHR32182">
    <property type="entry name" value="DNA REPLICATION AND REPAIR PROTEIN RECF"/>
    <property type="match status" value="1"/>
</dbReference>
<keyword evidence="8 10" id="KW-0742">SOS response</keyword>
<sequence>MMYVSRLALDHFRSWEHLVVDLAPGVTILQGRNGLGKTNIVEAVEVLSTGTSHRVTGSLPLIERGQTSATIRANVTNITNPLAQESTAKSTTESVHTRNTQVSTASPSAISSAAQSQSVVENGSISPVINPLGESSELTQPAEPTIAEPTTTAATITTTTYELTIAARGANRARINGGKSTYLRDVIGRIPSVSFTPDDQRLIAGDPAGRRTLLNQAGALLVPGYSDRLQMIAKIARQRAALLKQLGDPRNSATSESPYGYAPSPADAALQGLEIWTGQFIEAGVTLTRDRQRLVDLLAEPFAAIYRELAGRDERVRLTYEPSFDEVLLYPDDPQPHISEHFQRIYPGEVARGQNLIGPHRDDLSIELNGMPAREFASNGEMWTMALALKMALHTVIVRERGVRPIVILDDVFAQLDESRRRQILDFAARQDQVLITVAAASDIPDVTDLAGATGGAAGGADVAADGQTGATAAQLHIIDVADLVRQQNEYLHPDLAAFGIEVNS</sequence>
<evidence type="ECO:0000256" key="11">
    <source>
        <dbReference type="SAM" id="MobiDB-lite"/>
    </source>
</evidence>
<dbReference type="NCBIfam" id="TIGR00611">
    <property type="entry name" value="recf"/>
    <property type="match status" value="1"/>
</dbReference>
<dbReference type="InterPro" id="IPR001238">
    <property type="entry name" value="DNA-binding_RecF"/>
</dbReference>
<dbReference type="PANTHER" id="PTHR32182:SF0">
    <property type="entry name" value="DNA REPLICATION AND REPAIR PROTEIN RECF"/>
    <property type="match status" value="1"/>
</dbReference>
<dbReference type="Gene3D" id="3.40.50.300">
    <property type="entry name" value="P-loop containing nucleotide triphosphate hydrolases"/>
    <property type="match status" value="2"/>
</dbReference>
<keyword evidence="3 10" id="KW-0547">Nucleotide-binding</keyword>
<keyword evidence="14" id="KW-1185">Reference proteome</keyword>
<comment type="caution">
    <text evidence="13">The sequence shown here is derived from an EMBL/GenBank/DDBJ whole genome shotgun (WGS) entry which is preliminary data.</text>
</comment>
<keyword evidence="7 10" id="KW-0234">DNA repair</keyword>
<feature type="compositionally biased region" description="Low complexity" evidence="11">
    <location>
        <begin position="101"/>
        <end position="115"/>
    </location>
</feature>
<name>A0A261G4L4_9BIFI</name>
<evidence type="ECO:0000256" key="3">
    <source>
        <dbReference type="ARBA" id="ARBA00022741"/>
    </source>
</evidence>
<evidence type="ECO:0000256" key="2">
    <source>
        <dbReference type="ARBA" id="ARBA00022705"/>
    </source>
</evidence>
<dbReference type="Gene3D" id="1.20.1050.90">
    <property type="entry name" value="RecF/RecN/SMC, N-terminal domain"/>
    <property type="match status" value="1"/>
</dbReference>
<keyword evidence="2 10" id="KW-0235">DNA replication</keyword>
<evidence type="ECO:0000256" key="1">
    <source>
        <dbReference type="ARBA" id="ARBA00022490"/>
    </source>
</evidence>
<proteinExistence type="inferred from homology"/>
<dbReference type="HAMAP" id="MF_00365">
    <property type="entry name" value="RecF"/>
    <property type="match status" value="1"/>
</dbReference>
<dbReference type="EMBL" id="MWWY01000008">
    <property type="protein sequence ID" value="OZG66133.1"/>
    <property type="molecule type" value="Genomic_DNA"/>
</dbReference>
<protein>
    <recommendedName>
        <fullName evidence="10">DNA replication and repair protein RecF</fullName>
    </recommendedName>
</protein>
<evidence type="ECO:0000256" key="5">
    <source>
        <dbReference type="ARBA" id="ARBA00022840"/>
    </source>
</evidence>
<dbReference type="AlphaFoldDB" id="A0A261G4L4"/>
<dbReference type="GO" id="GO:0006260">
    <property type="term" value="P:DNA replication"/>
    <property type="evidence" value="ECO:0007669"/>
    <property type="project" value="UniProtKB-UniRule"/>
</dbReference>
<dbReference type="InterPro" id="IPR042174">
    <property type="entry name" value="RecF_2"/>
</dbReference>
<evidence type="ECO:0000256" key="4">
    <source>
        <dbReference type="ARBA" id="ARBA00022763"/>
    </source>
</evidence>
<dbReference type="Pfam" id="PF02463">
    <property type="entry name" value="SMC_N"/>
    <property type="match status" value="1"/>
</dbReference>
<dbReference type="SUPFAM" id="SSF52540">
    <property type="entry name" value="P-loop containing nucleoside triphosphate hydrolases"/>
    <property type="match status" value="1"/>
</dbReference>
<evidence type="ECO:0000256" key="8">
    <source>
        <dbReference type="ARBA" id="ARBA00023236"/>
    </source>
</evidence>
<keyword evidence="5 10" id="KW-0067">ATP-binding</keyword>
<keyword evidence="4 10" id="KW-0227">DNA damage</keyword>
<dbReference type="InterPro" id="IPR027417">
    <property type="entry name" value="P-loop_NTPase"/>
</dbReference>
<feature type="binding site" evidence="10">
    <location>
        <begin position="31"/>
        <end position="38"/>
    </location>
    <ligand>
        <name>ATP</name>
        <dbReference type="ChEBI" id="CHEBI:30616"/>
    </ligand>
</feature>
<dbReference type="GO" id="GO:0005524">
    <property type="term" value="F:ATP binding"/>
    <property type="evidence" value="ECO:0007669"/>
    <property type="project" value="UniProtKB-UniRule"/>
</dbReference>
<gene>
    <name evidence="10" type="primary">recF</name>
    <name evidence="13" type="ORF">BHAP_0453</name>
</gene>
<dbReference type="GO" id="GO:0000731">
    <property type="term" value="P:DNA synthesis involved in DNA repair"/>
    <property type="evidence" value="ECO:0007669"/>
    <property type="project" value="TreeGrafter"/>
</dbReference>
<dbReference type="InterPro" id="IPR003395">
    <property type="entry name" value="RecF/RecN/SMC_N"/>
</dbReference>
<accession>A0A261G4L4</accession>
<dbReference type="GO" id="GO:0005737">
    <property type="term" value="C:cytoplasm"/>
    <property type="evidence" value="ECO:0007669"/>
    <property type="project" value="UniProtKB-SubCell"/>
</dbReference>
<dbReference type="GO" id="GO:0003697">
    <property type="term" value="F:single-stranded DNA binding"/>
    <property type="evidence" value="ECO:0007669"/>
    <property type="project" value="UniProtKB-UniRule"/>
</dbReference>
<comment type="function">
    <text evidence="9 10">The RecF protein is involved in DNA metabolism; it is required for DNA replication and normal SOS inducibility. RecF binds preferentially to single-stranded, linear DNA. It also seems to bind ATP.</text>
</comment>
<reference evidence="13 14" key="1">
    <citation type="journal article" date="2017" name="BMC Genomics">
        <title>Comparative genomic and phylogenomic analyses of the Bifidobacteriaceae family.</title>
        <authorList>
            <person name="Lugli G.A."/>
            <person name="Milani C."/>
            <person name="Turroni F."/>
            <person name="Duranti S."/>
            <person name="Mancabelli L."/>
            <person name="Mangifesta M."/>
            <person name="Ferrario C."/>
            <person name="Modesto M."/>
            <person name="Mattarelli P."/>
            <person name="Jiri K."/>
            <person name="van Sinderen D."/>
            <person name="Ventura M."/>
        </authorList>
    </citation>
    <scope>NUCLEOTIDE SEQUENCE [LARGE SCALE GENOMIC DNA]</scope>
    <source>
        <strain evidence="13 14">DSM 100202</strain>
    </source>
</reference>
<dbReference type="GO" id="GO:0006302">
    <property type="term" value="P:double-strand break repair"/>
    <property type="evidence" value="ECO:0007669"/>
    <property type="project" value="TreeGrafter"/>
</dbReference>
<comment type="subcellular location">
    <subcellularLocation>
        <location evidence="10">Cytoplasm</location>
    </subcellularLocation>
</comment>
<evidence type="ECO:0000313" key="13">
    <source>
        <dbReference type="EMBL" id="OZG66133.1"/>
    </source>
</evidence>
<feature type="region of interest" description="Disordered" evidence="11">
    <location>
        <begin position="82"/>
        <end position="115"/>
    </location>
</feature>